<organism evidence="1 2">
    <name type="scientific">Coniosporium uncinatum</name>
    <dbReference type="NCBI Taxonomy" id="93489"/>
    <lineage>
        <taxon>Eukaryota</taxon>
        <taxon>Fungi</taxon>
        <taxon>Dikarya</taxon>
        <taxon>Ascomycota</taxon>
        <taxon>Pezizomycotina</taxon>
        <taxon>Dothideomycetes</taxon>
        <taxon>Dothideomycetes incertae sedis</taxon>
        <taxon>Coniosporium</taxon>
    </lineage>
</organism>
<proteinExistence type="predicted"/>
<dbReference type="Proteomes" id="UP001186974">
    <property type="component" value="Unassembled WGS sequence"/>
</dbReference>
<protein>
    <submittedName>
        <fullName evidence="1">Uncharacterized protein</fullName>
    </submittedName>
</protein>
<evidence type="ECO:0000313" key="2">
    <source>
        <dbReference type="Proteomes" id="UP001186974"/>
    </source>
</evidence>
<dbReference type="EMBL" id="JAWDJW010001083">
    <property type="protein sequence ID" value="KAK3079534.1"/>
    <property type="molecule type" value="Genomic_DNA"/>
</dbReference>
<reference evidence="1" key="1">
    <citation type="submission" date="2024-09" db="EMBL/GenBank/DDBJ databases">
        <title>Black Yeasts Isolated from many extreme environments.</title>
        <authorList>
            <person name="Coleine C."/>
            <person name="Stajich J.E."/>
            <person name="Selbmann L."/>
        </authorList>
    </citation>
    <scope>NUCLEOTIDE SEQUENCE</scope>
    <source>
        <strain evidence="1">CCFEE 5737</strain>
    </source>
</reference>
<keyword evidence="2" id="KW-1185">Reference proteome</keyword>
<sequence length="730" mass="82329">MASEVLRTTSLEALQNEDQRKVLDIVDRLRRTGLSSVLQLPQLVVCGDQSSGKSSVLEAITEIPFPRKENLCTRFATEIVLRRDFTSSITTNITPDKNRPASEQENLRSFKKSIAEFKDLPGLIEEATVLMGLDGSGQGSTRAFARDVLSIEICGPGRPQLTLVDLPGLIHAENKSQTAADVALIKDLVDEYISNERTIILAVISAKNDYANQIILKNARKIDPNGKRTLGIITKPDYLREGSENEKDWISLAMNEDIYFELGWHMLKNRADDKHNSSFDERNKSESNFFSKGRYNDLPRSMVGIESLRGRLSALLNNHLSQELPHLKKELDMKLEETANDLGKLGEKRSTVYEQRQYLMQLSVKAHDVVKSAVSGHYEGRFFGLVDTTSKVDSPANLRRLRAVVQFLNPAFAEHMRRYGHKFRISKTGNGDEAIEDSDGELASDATSNVEPAKVLGVNTPKRLNRDEGLEWVLRVLQRSRGRELPGNFNPMLISQLFWEQSEPWEMLAKAHISAVASVCSKFVEDVLETAASKEVKPRLWTLKIEAALKASLDAAQEELKKLIQDKGRHPITYNHYYTTTIQKARSKKYRDKLLSSASKANTLVKTRYEGMVNYVDPSTLGKKLGDDIELDMDKFSAEEALDSQSAYYKDEMKYFIGVITKQVVERHLVDPLPDNVLSPMLVLSLSDDEVKYIAGEPKEITDRRNHLEKHLKMLESGQETFRLAMGGLR</sequence>
<gene>
    <name evidence="1" type="ORF">LTS18_004617</name>
</gene>
<evidence type="ECO:0000313" key="1">
    <source>
        <dbReference type="EMBL" id="KAK3079534.1"/>
    </source>
</evidence>
<comment type="caution">
    <text evidence="1">The sequence shown here is derived from an EMBL/GenBank/DDBJ whole genome shotgun (WGS) entry which is preliminary data.</text>
</comment>
<accession>A0ACC3DSC3</accession>
<name>A0ACC3DSC3_9PEZI</name>